<dbReference type="AlphaFoldDB" id="A0A3A4A179"/>
<keyword evidence="3" id="KW-1185">Reference proteome</keyword>
<proteinExistence type="predicted"/>
<dbReference type="EMBL" id="QZEY01000028">
    <property type="protein sequence ID" value="RJL20803.1"/>
    <property type="molecule type" value="Genomic_DNA"/>
</dbReference>
<protein>
    <recommendedName>
        <fullName evidence="1">DUF6285 domain-containing protein</fullName>
    </recommendedName>
</protein>
<gene>
    <name evidence="2" type="ORF">D5H75_38760</name>
</gene>
<dbReference type="OrthoDB" id="4626810at2"/>
<evidence type="ECO:0000313" key="2">
    <source>
        <dbReference type="EMBL" id="RJL20803.1"/>
    </source>
</evidence>
<reference evidence="2 3" key="1">
    <citation type="submission" date="2018-09" db="EMBL/GenBank/DDBJ databases">
        <title>YIM 75507 draft genome.</title>
        <authorList>
            <person name="Tang S."/>
            <person name="Feng Y."/>
        </authorList>
    </citation>
    <scope>NUCLEOTIDE SEQUENCE [LARGE SCALE GENOMIC DNA]</scope>
    <source>
        <strain evidence="2 3">YIM 75507</strain>
    </source>
</reference>
<dbReference type="Pfam" id="PF19802">
    <property type="entry name" value="DUF6285"/>
    <property type="match status" value="1"/>
</dbReference>
<comment type="caution">
    <text evidence="2">The sequence shown here is derived from an EMBL/GenBank/DDBJ whole genome shotgun (WGS) entry which is preliminary data.</text>
</comment>
<organism evidence="2 3">
    <name type="scientific">Bailinhaonella thermotolerans</name>
    <dbReference type="NCBI Taxonomy" id="1070861"/>
    <lineage>
        <taxon>Bacteria</taxon>
        <taxon>Bacillati</taxon>
        <taxon>Actinomycetota</taxon>
        <taxon>Actinomycetes</taxon>
        <taxon>Streptosporangiales</taxon>
        <taxon>Streptosporangiaceae</taxon>
        <taxon>Bailinhaonella</taxon>
    </lineage>
</organism>
<name>A0A3A4A179_9ACTN</name>
<accession>A0A3A4A179</accession>
<evidence type="ECO:0000259" key="1">
    <source>
        <dbReference type="Pfam" id="PF19802"/>
    </source>
</evidence>
<dbReference type="RefSeq" id="WP_119931616.1">
    <property type="nucleotide sequence ID" value="NZ_QZEY01000028.1"/>
</dbReference>
<dbReference type="Proteomes" id="UP000265768">
    <property type="component" value="Unassembled WGS sequence"/>
</dbReference>
<evidence type="ECO:0000313" key="3">
    <source>
        <dbReference type="Proteomes" id="UP000265768"/>
    </source>
</evidence>
<dbReference type="InterPro" id="IPR046252">
    <property type="entry name" value="DUF6285"/>
</dbReference>
<feature type="domain" description="DUF6285" evidence="1">
    <location>
        <begin position="35"/>
        <end position="119"/>
    </location>
</feature>
<sequence>MPEPHARPATGPHDIPSAPELVAAVRTFLERDVVPAAEGRVRFHARVAANVLSMVERELRHGGPDAEAHAVRLAALGAADDADLARAIREGRLNDGDPELVRLLRESVRDKLRVANPAYLGES</sequence>